<sequence length="52" mass="5842">MAIVIFVIMGYVTEGLVANFGLLTWLFTIAAFVTLASIWLALVLRRDVLRSR</sequence>
<evidence type="ECO:0000313" key="2">
    <source>
        <dbReference type="EMBL" id="GAA3704826.1"/>
    </source>
</evidence>
<protein>
    <submittedName>
        <fullName evidence="2">Uncharacterized protein</fullName>
    </submittedName>
</protein>
<dbReference type="RefSeq" id="WP_344812488.1">
    <property type="nucleotide sequence ID" value="NZ_BAAAYX010000007.1"/>
</dbReference>
<keyword evidence="1" id="KW-1133">Transmembrane helix</keyword>
<accession>A0ABP7DHG5</accession>
<keyword evidence="1" id="KW-0812">Transmembrane</keyword>
<name>A0ABP7DHG5_9ACTN</name>
<dbReference type="Proteomes" id="UP001500051">
    <property type="component" value="Unassembled WGS sequence"/>
</dbReference>
<proteinExistence type="predicted"/>
<organism evidence="2 3">
    <name type="scientific">Microlunatus aurantiacus</name>
    <dbReference type="NCBI Taxonomy" id="446786"/>
    <lineage>
        <taxon>Bacteria</taxon>
        <taxon>Bacillati</taxon>
        <taxon>Actinomycetota</taxon>
        <taxon>Actinomycetes</taxon>
        <taxon>Propionibacteriales</taxon>
        <taxon>Propionibacteriaceae</taxon>
        <taxon>Microlunatus</taxon>
    </lineage>
</organism>
<feature type="transmembrane region" description="Helical" evidence="1">
    <location>
        <begin position="20"/>
        <end position="44"/>
    </location>
</feature>
<comment type="caution">
    <text evidence="2">The sequence shown here is derived from an EMBL/GenBank/DDBJ whole genome shotgun (WGS) entry which is preliminary data.</text>
</comment>
<gene>
    <name evidence="2" type="ORF">GCM10022204_22830</name>
</gene>
<evidence type="ECO:0000313" key="3">
    <source>
        <dbReference type="Proteomes" id="UP001500051"/>
    </source>
</evidence>
<reference evidence="3" key="1">
    <citation type="journal article" date="2019" name="Int. J. Syst. Evol. Microbiol.">
        <title>The Global Catalogue of Microorganisms (GCM) 10K type strain sequencing project: providing services to taxonomists for standard genome sequencing and annotation.</title>
        <authorList>
            <consortium name="The Broad Institute Genomics Platform"/>
            <consortium name="The Broad Institute Genome Sequencing Center for Infectious Disease"/>
            <person name="Wu L."/>
            <person name="Ma J."/>
        </authorList>
    </citation>
    <scope>NUCLEOTIDE SEQUENCE [LARGE SCALE GENOMIC DNA]</scope>
    <source>
        <strain evidence="3">JCM 16548</strain>
    </source>
</reference>
<keyword evidence="3" id="KW-1185">Reference proteome</keyword>
<evidence type="ECO:0000256" key="1">
    <source>
        <dbReference type="SAM" id="Phobius"/>
    </source>
</evidence>
<dbReference type="EMBL" id="BAAAYX010000007">
    <property type="protein sequence ID" value="GAA3704826.1"/>
    <property type="molecule type" value="Genomic_DNA"/>
</dbReference>
<keyword evidence="1" id="KW-0472">Membrane</keyword>